<proteinExistence type="predicted"/>
<protein>
    <recommendedName>
        <fullName evidence="6">PH domain-containing protein</fullName>
    </recommendedName>
</protein>
<feature type="region of interest" description="Disordered" evidence="1">
    <location>
        <begin position="23"/>
        <end position="49"/>
    </location>
</feature>
<dbReference type="SUPFAM" id="SSF50729">
    <property type="entry name" value="PH domain-like"/>
    <property type="match status" value="1"/>
</dbReference>
<evidence type="ECO:0008006" key="6">
    <source>
        <dbReference type="Google" id="ProtNLM"/>
    </source>
</evidence>
<feature type="compositionally biased region" description="Low complexity" evidence="1">
    <location>
        <begin position="23"/>
        <end position="34"/>
    </location>
</feature>
<dbReference type="InterPro" id="IPR008546">
    <property type="entry name" value="VAN3-bd-like_auxin_canal"/>
</dbReference>
<feature type="compositionally biased region" description="Pro residues" evidence="1">
    <location>
        <begin position="79"/>
        <end position="96"/>
    </location>
</feature>
<reference evidence="4" key="1">
    <citation type="journal article" date="2023" name="Nat. Commun.">
        <title>Diploid and tetraploid genomes of Acorus and the evolution of monocots.</title>
        <authorList>
            <person name="Ma L."/>
            <person name="Liu K.W."/>
            <person name="Li Z."/>
            <person name="Hsiao Y.Y."/>
            <person name="Qi Y."/>
            <person name="Fu T."/>
            <person name="Tang G.D."/>
            <person name="Zhang D."/>
            <person name="Sun W.H."/>
            <person name="Liu D.K."/>
            <person name="Li Y."/>
            <person name="Chen G.Z."/>
            <person name="Liu X.D."/>
            <person name="Liao X.Y."/>
            <person name="Jiang Y.T."/>
            <person name="Yu X."/>
            <person name="Hao Y."/>
            <person name="Huang J."/>
            <person name="Zhao X.W."/>
            <person name="Ke S."/>
            <person name="Chen Y.Y."/>
            <person name="Wu W.L."/>
            <person name="Hsu J.L."/>
            <person name="Lin Y.F."/>
            <person name="Huang M.D."/>
            <person name="Li C.Y."/>
            <person name="Huang L."/>
            <person name="Wang Z.W."/>
            <person name="Zhao X."/>
            <person name="Zhong W.Y."/>
            <person name="Peng D.H."/>
            <person name="Ahmad S."/>
            <person name="Lan S."/>
            <person name="Zhang J.S."/>
            <person name="Tsai W.C."/>
            <person name="Van de Peer Y."/>
            <person name="Liu Z.J."/>
        </authorList>
    </citation>
    <scope>NUCLEOTIDE SEQUENCE</scope>
    <source>
        <strain evidence="4">CP</strain>
    </source>
</reference>
<dbReference type="Proteomes" id="UP001180020">
    <property type="component" value="Unassembled WGS sequence"/>
</dbReference>
<sequence length="365" mass="39950">MGHETIRKPKNNGEKPLLLLWRRLRGPLQQQQQQTTHNYPTPSDAKGTHGVPLEVVERLRFRDLQSPPRLLPEEASPPRLLPDPIPESPVPPPPAHAPTAGRWFQNKEAAGGRTCARKEKARADRARAHAAVSVAGLAAGLAAVAANAGLEDPESKMGAAMAAATELIASHCVEAAERSGAERDRVASTVRSAVGIRTASDLVTLTAAAATALRGAAALKARVQRESGGGAIIPYDRNLGLAMMKQYKEGELQLRSKKGVLRWKHVSVYVKNSQVVVKLKNKRVRGAFTKTKKSVVYSVCDEIPGWPGSQRAECFGLRTAHGFMEFECENEIYKQKWVEYVRDQLRRVSGDAQQMKNSLELLKIN</sequence>
<reference evidence="4" key="2">
    <citation type="submission" date="2023-06" db="EMBL/GenBank/DDBJ databases">
        <authorList>
            <person name="Ma L."/>
            <person name="Liu K.-W."/>
            <person name="Li Z."/>
            <person name="Hsiao Y.-Y."/>
            <person name="Qi Y."/>
            <person name="Fu T."/>
            <person name="Tang G."/>
            <person name="Zhang D."/>
            <person name="Sun W.-H."/>
            <person name="Liu D.-K."/>
            <person name="Li Y."/>
            <person name="Chen G.-Z."/>
            <person name="Liu X.-D."/>
            <person name="Liao X.-Y."/>
            <person name="Jiang Y.-T."/>
            <person name="Yu X."/>
            <person name="Hao Y."/>
            <person name="Huang J."/>
            <person name="Zhao X.-W."/>
            <person name="Ke S."/>
            <person name="Chen Y.-Y."/>
            <person name="Wu W.-L."/>
            <person name="Hsu J.-L."/>
            <person name="Lin Y.-F."/>
            <person name="Huang M.-D."/>
            <person name="Li C.-Y."/>
            <person name="Huang L."/>
            <person name="Wang Z.-W."/>
            <person name="Zhao X."/>
            <person name="Zhong W.-Y."/>
            <person name="Peng D.-H."/>
            <person name="Ahmad S."/>
            <person name="Lan S."/>
            <person name="Zhang J.-S."/>
            <person name="Tsai W.-C."/>
            <person name="Van De Peer Y."/>
            <person name="Liu Z.-J."/>
        </authorList>
    </citation>
    <scope>NUCLEOTIDE SEQUENCE</scope>
    <source>
        <strain evidence="4">CP</strain>
        <tissue evidence="4">Leaves</tissue>
    </source>
</reference>
<dbReference type="PANTHER" id="PTHR31351:SF24">
    <property type="entry name" value="VAN3-BINDING PROTEIN-LIKE"/>
    <property type="match status" value="1"/>
</dbReference>
<dbReference type="EMBL" id="JAUJYO010000001">
    <property type="protein sequence ID" value="KAK1325964.1"/>
    <property type="molecule type" value="Genomic_DNA"/>
</dbReference>
<dbReference type="PANTHER" id="PTHR31351">
    <property type="entry name" value="EXPRESSED PROTEIN"/>
    <property type="match status" value="1"/>
</dbReference>
<dbReference type="AlphaFoldDB" id="A0AAV9FL49"/>
<dbReference type="Pfam" id="PF08458">
    <property type="entry name" value="PH_2"/>
    <property type="match status" value="1"/>
</dbReference>
<evidence type="ECO:0000259" key="3">
    <source>
        <dbReference type="Pfam" id="PF08458"/>
    </source>
</evidence>
<comment type="caution">
    <text evidence="4">The sequence shown here is derived from an EMBL/GenBank/DDBJ whole genome shotgun (WGS) entry which is preliminary data.</text>
</comment>
<keyword evidence="5" id="KW-1185">Reference proteome</keyword>
<feature type="domain" description="Pleckstrin-like plant" evidence="3">
    <location>
        <begin position="251"/>
        <end position="347"/>
    </location>
</feature>
<dbReference type="GO" id="GO:0010087">
    <property type="term" value="P:phloem or xylem histogenesis"/>
    <property type="evidence" value="ECO:0007669"/>
    <property type="project" value="TreeGrafter"/>
</dbReference>
<evidence type="ECO:0000256" key="1">
    <source>
        <dbReference type="SAM" id="MobiDB-lite"/>
    </source>
</evidence>
<feature type="domain" description="VAN3-binding protein-like auxin canalisation" evidence="2">
    <location>
        <begin position="95"/>
        <end position="237"/>
    </location>
</feature>
<dbReference type="GO" id="GO:0009734">
    <property type="term" value="P:auxin-activated signaling pathway"/>
    <property type="evidence" value="ECO:0007669"/>
    <property type="project" value="TreeGrafter"/>
</dbReference>
<feature type="region of interest" description="Disordered" evidence="1">
    <location>
        <begin position="64"/>
        <end position="100"/>
    </location>
</feature>
<dbReference type="GO" id="GO:0010305">
    <property type="term" value="P:leaf vascular tissue pattern formation"/>
    <property type="evidence" value="ECO:0007669"/>
    <property type="project" value="TreeGrafter"/>
</dbReference>
<evidence type="ECO:0000313" key="4">
    <source>
        <dbReference type="EMBL" id="KAK1325964.1"/>
    </source>
</evidence>
<dbReference type="InterPro" id="IPR013666">
    <property type="entry name" value="PH_pln"/>
</dbReference>
<gene>
    <name evidence="4" type="ORF">QJS10_CPA01g02782</name>
</gene>
<dbReference type="Pfam" id="PF05703">
    <property type="entry name" value="Auxin_canalis"/>
    <property type="match status" value="1"/>
</dbReference>
<evidence type="ECO:0000259" key="2">
    <source>
        <dbReference type="Pfam" id="PF05703"/>
    </source>
</evidence>
<dbReference type="InterPro" id="IPR040269">
    <property type="entry name" value="VAB"/>
</dbReference>
<evidence type="ECO:0000313" key="5">
    <source>
        <dbReference type="Proteomes" id="UP001180020"/>
    </source>
</evidence>
<name>A0AAV9FL49_ACOCL</name>
<organism evidence="4 5">
    <name type="scientific">Acorus calamus</name>
    <name type="common">Sweet flag</name>
    <dbReference type="NCBI Taxonomy" id="4465"/>
    <lineage>
        <taxon>Eukaryota</taxon>
        <taxon>Viridiplantae</taxon>
        <taxon>Streptophyta</taxon>
        <taxon>Embryophyta</taxon>
        <taxon>Tracheophyta</taxon>
        <taxon>Spermatophyta</taxon>
        <taxon>Magnoliopsida</taxon>
        <taxon>Liliopsida</taxon>
        <taxon>Acoraceae</taxon>
        <taxon>Acorus</taxon>
    </lineage>
</organism>
<accession>A0AAV9FL49</accession>